<dbReference type="PANTHER" id="PTHR16201:SF37">
    <property type="entry name" value="PQ-LOOP REPEAT-CONTAINING PROTEIN"/>
    <property type="match status" value="1"/>
</dbReference>
<evidence type="ECO:0000256" key="4">
    <source>
        <dbReference type="ARBA" id="ARBA00023136"/>
    </source>
</evidence>
<evidence type="ECO:0000256" key="5">
    <source>
        <dbReference type="SAM" id="Phobius"/>
    </source>
</evidence>
<evidence type="ECO:0000256" key="1">
    <source>
        <dbReference type="ARBA" id="ARBA00004141"/>
    </source>
</evidence>
<keyword evidence="4 5" id="KW-0472">Membrane</keyword>
<accession>A0AAV5S6R7</accession>
<keyword evidence="3 5" id="KW-1133">Transmembrane helix</keyword>
<evidence type="ECO:0000256" key="2">
    <source>
        <dbReference type="ARBA" id="ARBA00022692"/>
    </source>
</evidence>
<sequence length="274" mass="30721">MHQGNTSAVTALATIGTVLWCIQLIPQIITNYRNKDCTGLPPLMMFLWVISGVPFGIYFCIMDTEIIFQIQPHLFMLFCSISFIQTIYYPPVKFPPWKIAVVIITLLVVFLGLELGFILWLKPVYKRGTHWPALIFGIIASVLLALGLLPPYFELAKRQGRVVGINFVFLTMDSMGAYFSIASVAVGDQNVLSLILYCIVAVLELGVFISQFIWLCRFRWFGNGLKDDIETGCDLDTPRSMRSCDLESIHSANKKDINVGAVSVHNIETSSENI</sequence>
<dbReference type="FunFam" id="1.20.1280.290:FF:000024">
    <property type="entry name" value="Putative membrane protein"/>
    <property type="match status" value="1"/>
</dbReference>
<dbReference type="AlphaFoldDB" id="A0AAV5S6R7"/>
<dbReference type="Gene3D" id="1.20.1280.290">
    <property type="match status" value="1"/>
</dbReference>
<evidence type="ECO:0000256" key="3">
    <source>
        <dbReference type="ARBA" id="ARBA00022989"/>
    </source>
</evidence>
<dbReference type="InterPro" id="IPR006603">
    <property type="entry name" value="PQ-loop_rpt"/>
</dbReference>
<organism evidence="6 7">
    <name type="scientific">Maudiozyma humilis</name>
    <name type="common">Sour dough yeast</name>
    <name type="synonym">Kazachstania humilis</name>
    <dbReference type="NCBI Taxonomy" id="51915"/>
    <lineage>
        <taxon>Eukaryota</taxon>
        <taxon>Fungi</taxon>
        <taxon>Dikarya</taxon>
        <taxon>Ascomycota</taxon>
        <taxon>Saccharomycotina</taxon>
        <taxon>Saccharomycetes</taxon>
        <taxon>Saccharomycetales</taxon>
        <taxon>Saccharomycetaceae</taxon>
        <taxon>Maudiozyma</taxon>
    </lineage>
</organism>
<keyword evidence="7" id="KW-1185">Reference proteome</keyword>
<reference evidence="6 7" key="1">
    <citation type="journal article" date="2023" name="Elife">
        <title>Identification of key yeast species and microbe-microbe interactions impacting larval growth of Drosophila in the wild.</title>
        <authorList>
            <person name="Mure A."/>
            <person name="Sugiura Y."/>
            <person name="Maeda R."/>
            <person name="Honda K."/>
            <person name="Sakurai N."/>
            <person name="Takahashi Y."/>
            <person name="Watada M."/>
            <person name="Katoh T."/>
            <person name="Gotoh A."/>
            <person name="Gotoh Y."/>
            <person name="Taniguchi I."/>
            <person name="Nakamura K."/>
            <person name="Hayashi T."/>
            <person name="Katayama T."/>
            <person name="Uemura T."/>
            <person name="Hattori Y."/>
        </authorList>
    </citation>
    <scope>NUCLEOTIDE SEQUENCE [LARGE SCALE GENOMIC DNA]</scope>
    <source>
        <strain evidence="6 7">KH-74</strain>
    </source>
</reference>
<feature type="transmembrane region" description="Helical" evidence="5">
    <location>
        <begin position="165"/>
        <end position="187"/>
    </location>
</feature>
<feature type="transmembrane region" description="Helical" evidence="5">
    <location>
        <begin position="133"/>
        <end position="153"/>
    </location>
</feature>
<name>A0AAV5S6R7_MAUHU</name>
<evidence type="ECO:0000313" key="6">
    <source>
        <dbReference type="EMBL" id="GMM58438.1"/>
    </source>
</evidence>
<keyword evidence="2 5" id="KW-0812">Transmembrane</keyword>
<comment type="caution">
    <text evidence="6">The sequence shown here is derived from an EMBL/GenBank/DDBJ whole genome shotgun (WGS) entry which is preliminary data.</text>
</comment>
<evidence type="ECO:0000313" key="7">
    <source>
        <dbReference type="Proteomes" id="UP001377567"/>
    </source>
</evidence>
<proteinExistence type="predicted"/>
<protein>
    <submittedName>
        <fullName evidence="6">Ilt1 protein</fullName>
    </submittedName>
</protein>
<feature type="transmembrane region" description="Helical" evidence="5">
    <location>
        <begin position="7"/>
        <end position="29"/>
    </location>
</feature>
<dbReference type="EMBL" id="BTGD01000025">
    <property type="protein sequence ID" value="GMM58438.1"/>
    <property type="molecule type" value="Genomic_DNA"/>
</dbReference>
<dbReference type="Pfam" id="PF04193">
    <property type="entry name" value="PQ-loop"/>
    <property type="match status" value="1"/>
</dbReference>
<feature type="transmembrane region" description="Helical" evidence="5">
    <location>
        <begin position="97"/>
        <end position="121"/>
    </location>
</feature>
<dbReference type="PANTHER" id="PTHR16201">
    <property type="entry name" value="SEVEN TRANSMEMBRANE PROTEIN 1-RELATED"/>
    <property type="match status" value="1"/>
</dbReference>
<feature type="transmembrane region" description="Helical" evidence="5">
    <location>
        <begin position="194"/>
        <end position="215"/>
    </location>
</feature>
<comment type="subcellular location">
    <subcellularLocation>
        <location evidence="1">Membrane</location>
        <topology evidence="1">Multi-pass membrane protein</topology>
    </subcellularLocation>
</comment>
<gene>
    <name evidence="6" type="ORF">DAKH74_050550</name>
</gene>
<dbReference type="SMART" id="SM00679">
    <property type="entry name" value="CTNS"/>
    <property type="match status" value="2"/>
</dbReference>
<dbReference type="InterPro" id="IPR051415">
    <property type="entry name" value="LAAT-1"/>
</dbReference>
<feature type="transmembrane region" description="Helical" evidence="5">
    <location>
        <begin position="73"/>
        <end position="91"/>
    </location>
</feature>
<dbReference type="GO" id="GO:0016020">
    <property type="term" value="C:membrane"/>
    <property type="evidence" value="ECO:0007669"/>
    <property type="project" value="UniProtKB-SubCell"/>
</dbReference>
<dbReference type="Proteomes" id="UP001377567">
    <property type="component" value="Unassembled WGS sequence"/>
</dbReference>
<feature type="transmembrane region" description="Helical" evidence="5">
    <location>
        <begin position="41"/>
        <end position="61"/>
    </location>
</feature>